<keyword evidence="2" id="KW-1185">Reference proteome</keyword>
<accession>A0ACC5T1G4</accession>
<comment type="caution">
    <text evidence="1">The sequence shown here is derived from an EMBL/GenBank/DDBJ whole genome shotgun (WGS) entry which is preliminary data.</text>
</comment>
<gene>
    <name evidence="1" type="ORF">J2Z19_004648</name>
</gene>
<proteinExistence type="predicted"/>
<dbReference type="Proteomes" id="UP000823773">
    <property type="component" value="Unassembled WGS sequence"/>
</dbReference>
<organism evidence="1 2">
    <name type="scientific">Ensifer adhaerens</name>
    <name type="common">Sinorhizobium morelense</name>
    <dbReference type="NCBI Taxonomy" id="106592"/>
    <lineage>
        <taxon>Bacteria</taxon>
        <taxon>Pseudomonadati</taxon>
        <taxon>Pseudomonadota</taxon>
        <taxon>Alphaproteobacteria</taxon>
        <taxon>Hyphomicrobiales</taxon>
        <taxon>Rhizobiaceae</taxon>
        <taxon>Sinorhizobium/Ensifer group</taxon>
        <taxon>Ensifer</taxon>
    </lineage>
</organism>
<name>A0ACC5T1G4_ENSAD</name>
<protein>
    <submittedName>
        <fullName evidence="1">Uncharacterized protein</fullName>
    </submittedName>
</protein>
<sequence length="187" mass="21041">MRIKITSLLTLLALATTATAEEKVVWDPNCEPVNRAYAATRSTDRYSVVLYQVSPSGDIKPHLEGRFTERAYFERDVSSSTGKWIQHSPPGWAIWDSKGPRFSECKIVGGVDGNSESGGHYTARWHGYPYEADAEIWISGGDKRLAKVVRRYRNGRWRFAFPNVLEVFNFDPASAAPPSEFEPKVVN</sequence>
<evidence type="ECO:0000313" key="1">
    <source>
        <dbReference type="EMBL" id="MBP1874915.1"/>
    </source>
</evidence>
<reference evidence="1" key="1">
    <citation type="submission" date="2021-03" db="EMBL/GenBank/DDBJ databases">
        <title>Genomic Encyclopedia of Type Strains, Phase IV (KMG-IV): sequencing the most valuable type-strain genomes for metagenomic binning, comparative biology and taxonomic classification.</title>
        <authorList>
            <person name="Goeker M."/>
        </authorList>
    </citation>
    <scope>NUCLEOTIDE SEQUENCE</scope>
    <source>
        <strain evidence="1">DSM 18131</strain>
    </source>
</reference>
<evidence type="ECO:0000313" key="2">
    <source>
        <dbReference type="Proteomes" id="UP000823773"/>
    </source>
</evidence>
<dbReference type="EMBL" id="JAGGJR010000008">
    <property type="protein sequence ID" value="MBP1874915.1"/>
    <property type="molecule type" value="Genomic_DNA"/>
</dbReference>